<evidence type="ECO:0000259" key="2">
    <source>
        <dbReference type="PROSITE" id="PS50848"/>
    </source>
</evidence>
<dbReference type="Pfam" id="PF01852">
    <property type="entry name" value="START"/>
    <property type="match status" value="1"/>
</dbReference>
<dbReference type="Ensembl" id="ENSSSCT00025011096.1">
    <property type="protein sequence ID" value="ENSSSCP00025004460.1"/>
    <property type="gene ID" value="ENSSSCG00025008328.1"/>
</dbReference>
<name>A0A8D0QR04_PIG</name>
<evidence type="ECO:0000256" key="1">
    <source>
        <dbReference type="SAM" id="MobiDB-lite"/>
    </source>
</evidence>
<feature type="compositionally biased region" description="Polar residues" evidence="1">
    <location>
        <begin position="1"/>
        <end position="10"/>
    </location>
</feature>
<dbReference type="AlphaFoldDB" id="A0A8D0QR04"/>
<sequence length="452" mass="50202">MEKSAASTEPQGPRPVLGRDSVQVPDDQDFRSFRSECEAEAGWNLTYSKAGVSVWVQAMEMDRTLHKIKCRMECRDVPAETLYDVLHDIEYRKKWDSNVIETFDIARLTVNLLVAPPGPGCSEAPGQSCRAALPDTLSAPRHLGTRAGRLAKAYAFPSSRIHVPHKHTGTQRHVCSPQPMPCAQPRISRIHTVTPLLTHRCSRLHTGQASKVRKGWLELGAQRVLSQFQKLGLRGGGRYLFGSGELAVNRASLCPWAPSRPPLQAGRRAVWLNCPSPSTGRCPKPLKNRDVITLRSWLPMGTDYIIMNYSVKHPKYPPRKDLVRAVSIQTGYLIQSTGPKSCVITYLAQVDPKGSLPKWVVNKSSQFLAPKAMKKMYKACVKYPEWKQKHQPHFKPWLHPEQSPLPSLALSELSVQHADSLENIDESAVAESREERAGGAGGEGSDDDTSLT</sequence>
<dbReference type="InterPro" id="IPR002913">
    <property type="entry name" value="START_lipid-bd_dom"/>
</dbReference>
<evidence type="ECO:0000313" key="4">
    <source>
        <dbReference type="Proteomes" id="UP000694727"/>
    </source>
</evidence>
<reference evidence="3" key="1">
    <citation type="submission" date="2025-05" db="UniProtKB">
        <authorList>
            <consortium name="Ensembl"/>
        </authorList>
    </citation>
    <scope>IDENTIFICATION</scope>
</reference>
<feature type="region of interest" description="Disordered" evidence="1">
    <location>
        <begin position="421"/>
        <end position="452"/>
    </location>
</feature>
<dbReference type="GO" id="GO:0008289">
    <property type="term" value="F:lipid binding"/>
    <property type="evidence" value="ECO:0007669"/>
    <property type="project" value="InterPro"/>
</dbReference>
<feature type="domain" description="START" evidence="2">
    <location>
        <begin position="40"/>
        <end position="385"/>
    </location>
</feature>
<organism evidence="3 4">
    <name type="scientific">Sus scrofa</name>
    <name type="common">Pig</name>
    <dbReference type="NCBI Taxonomy" id="9823"/>
    <lineage>
        <taxon>Eukaryota</taxon>
        <taxon>Metazoa</taxon>
        <taxon>Chordata</taxon>
        <taxon>Craniata</taxon>
        <taxon>Vertebrata</taxon>
        <taxon>Euteleostomi</taxon>
        <taxon>Mammalia</taxon>
        <taxon>Eutheria</taxon>
        <taxon>Laurasiatheria</taxon>
        <taxon>Artiodactyla</taxon>
        <taxon>Suina</taxon>
        <taxon>Suidae</taxon>
        <taxon>Sus</taxon>
    </lineage>
</organism>
<evidence type="ECO:0000313" key="3">
    <source>
        <dbReference type="Ensembl" id="ENSSSCP00025004460.1"/>
    </source>
</evidence>
<dbReference type="CDD" id="cd08871">
    <property type="entry name" value="START_STARD10-like"/>
    <property type="match status" value="1"/>
</dbReference>
<dbReference type="InterPro" id="IPR023393">
    <property type="entry name" value="START-like_dom_sf"/>
</dbReference>
<dbReference type="PANTHER" id="PTHR19308:SF7">
    <property type="entry name" value="START DOMAIN-CONTAINING PROTEIN 10"/>
    <property type="match status" value="1"/>
</dbReference>
<dbReference type="InterPro" id="IPR041951">
    <property type="entry name" value="STARD10_START"/>
</dbReference>
<dbReference type="InterPro" id="IPR051213">
    <property type="entry name" value="START_lipid_transfer"/>
</dbReference>
<dbReference type="PANTHER" id="PTHR19308">
    <property type="entry name" value="PHOSPHATIDYLCHOLINE TRANSFER PROTEIN"/>
    <property type="match status" value="1"/>
</dbReference>
<dbReference type="Gene3D" id="3.30.530.20">
    <property type="match status" value="2"/>
</dbReference>
<protein>
    <recommendedName>
        <fullName evidence="2">START domain-containing protein</fullName>
    </recommendedName>
</protein>
<dbReference type="PROSITE" id="PS50848">
    <property type="entry name" value="START"/>
    <property type="match status" value="1"/>
</dbReference>
<dbReference type="Proteomes" id="UP000694727">
    <property type="component" value="Unplaced"/>
</dbReference>
<dbReference type="GO" id="GO:0005737">
    <property type="term" value="C:cytoplasm"/>
    <property type="evidence" value="ECO:0007669"/>
    <property type="project" value="UniProtKB-ARBA"/>
</dbReference>
<feature type="region of interest" description="Disordered" evidence="1">
    <location>
        <begin position="1"/>
        <end position="24"/>
    </location>
</feature>
<accession>A0A8D0QR04</accession>
<dbReference type="Proteomes" id="UP000694724">
    <property type="component" value="Unplaced"/>
</dbReference>
<proteinExistence type="predicted"/>
<dbReference type="Ensembl" id="ENSSSCT00055057781.1">
    <property type="protein sequence ID" value="ENSSSCP00055046234.1"/>
    <property type="gene ID" value="ENSSSCG00055029092.1"/>
</dbReference>
<dbReference type="SUPFAM" id="SSF55961">
    <property type="entry name" value="Bet v1-like"/>
    <property type="match status" value="2"/>
</dbReference>